<proteinExistence type="predicted"/>
<keyword evidence="3" id="KW-1185">Reference proteome</keyword>
<name>A0A8J3FZ30_9PSEU</name>
<reference evidence="2" key="2">
    <citation type="submission" date="2020-09" db="EMBL/GenBank/DDBJ databases">
        <authorList>
            <person name="Sun Q."/>
            <person name="Zhou Y."/>
        </authorList>
    </citation>
    <scope>NUCLEOTIDE SEQUENCE</scope>
    <source>
        <strain evidence="2">CGMCC 4.5737</strain>
    </source>
</reference>
<accession>A0A8J3FZ30</accession>
<evidence type="ECO:0000313" key="2">
    <source>
        <dbReference type="EMBL" id="GGM76877.1"/>
    </source>
</evidence>
<feature type="domain" description="Siphovirus-type tail component C-terminal" evidence="1">
    <location>
        <begin position="192"/>
        <end position="278"/>
    </location>
</feature>
<organism evidence="2 3">
    <name type="scientific">Longimycelium tulufanense</name>
    <dbReference type="NCBI Taxonomy" id="907463"/>
    <lineage>
        <taxon>Bacteria</taxon>
        <taxon>Bacillati</taxon>
        <taxon>Actinomycetota</taxon>
        <taxon>Actinomycetes</taxon>
        <taxon>Pseudonocardiales</taxon>
        <taxon>Pseudonocardiaceae</taxon>
        <taxon>Longimycelium</taxon>
    </lineage>
</organism>
<dbReference type="EMBL" id="BMMK01000038">
    <property type="protein sequence ID" value="GGM76877.1"/>
    <property type="molecule type" value="Genomic_DNA"/>
</dbReference>
<dbReference type="InterPro" id="IPR054738">
    <property type="entry name" value="Siphovirus-type_tail_C"/>
</dbReference>
<dbReference type="AlphaFoldDB" id="A0A8J3FZ30"/>
<dbReference type="Pfam" id="PF22768">
    <property type="entry name" value="SPP1_Dit"/>
    <property type="match status" value="1"/>
</dbReference>
<protein>
    <recommendedName>
        <fullName evidence="1">Siphovirus-type tail component C-terminal domain-containing protein</fullName>
    </recommendedName>
</protein>
<gene>
    <name evidence="2" type="ORF">GCM10012275_54430</name>
</gene>
<evidence type="ECO:0000313" key="3">
    <source>
        <dbReference type="Proteomes" id="UP000637578"/>
    </source>
</evidence>
<evidence type="ECO:0000259" key="1">
    <source>
        <dbReference type="Pfam" id="PF22768"/>
    </source>
</evidence>
<comment type="caution">
    <text evidence="2">The sequence shown here is derived from an EMBL/GenBank/DDBJ whole genome shotgun (WGS) entry which is preliminary data.</text>
</comment>
<dbReference type="Proteomes" id="UP000637578">
    <property type="component" value="Unassembled WGS sequence"/>
</dbReference>
<reference evidence="2" key="1">
    <citation type="journal article" date="2014" name="Int. J. Syst. Evol. Microbiol.">
        <title>Complete genome sequence of Corynebacterium casei LMG S-19264T (=DSM 44701T), isolated from a smear-ripened cheese.</title>
        <authorList>
            <consortium name="US DOE Joint Genome Institute (JGI-PGF)"/>
            <person name="Walter F."/>
            <person name="Albersmeier A."/>
            <person name="Kalinowski J."/>
            <person name="Ruckert C."/>
        </authorList>
    </citation>
    <scope>NUCLEOTIDE SEQUENCE</scope>
    <source>
        <strain evidence="2">CGMCC 4.5737</strain>
    </source>
</reference>
<sequence>MTRVAAGDLLTVDGQIEWRGLLLGSGTVYGWRFLTGWLDLPGMRDGDQELVGRHGAQPGQMLAEPRIVEFGFHIRGPHTEFSDAVDLLRTATAPTENPVEEPLIIQLQGRKHLVIARCTHRSIPTDKHFAVGYTQGALRWKATNPRLLELPRQTPSTRLPAPTGSGVSFPLAFPLDFGPGQSGGELVVTNQGTGHAEPVWAITGPVTGPRITNADTGARLWFEDDYTLPAGHTLELTYHDRTVLLGSGVSRSNRLRFREWFTLPPGTTRIRYTAAVHDPVTELTCLYHHTSI</sequence>